<proteinExistence type="predicted"/>
<reference evidence="1 2" key="1">
    <citation type="submission" date="2012-10" db="EMBL/GenBank/DDBJ databases">
        <authorList>
            <consortium name="Gibbon Genome Sequencing Consortium"/>
        </authorList>
    </citation>
    <scope>NUCLEOTIDE SEQUENCE [LARGE SCALE GENOMIC DNA]</scope>
</reference>
<gene>
    <name evidence="1" type="primary">SDHAF2</name>
</gene>
<accession>A0A2I3HY33</accession>
<dbReference type="Ensembl" id="ENSNLET00000033517.1">
    <property type="protein sequence ID" value="ENSNLEP00000048427.1"/>
    <property type="gene ID" value="ENSNLEG00000002607.3"/>
</dbReference>
<dbReference type="GeneTree" id="ENSGT00390000001149"/>
<organism evidence="1 2">
    <name type="scientific">Nomascus leucogenys</name>
    <name type="common">Northern white-cheeked gibbon</name>
    <name type="synonym">Hylobates leucogenys</name>
    <dbReference type="NCBI Taxonomy" id="61853"/>
    <lineage>
        <taxon>Eukaryota</taxon>
        <taxon>Metazoa</taxon>
        <taxon>Chordata</taxon>
        <taxon>Craniata</taxon>
        <taxon>Vertebrata</taxon>
        <taxon>Euteleostomi</taxon>
        <taxon>Mammalia</taxon>
        <taxon>Eutheria</taxon>
        <taxon>Euarchontoglires</taxon>
        <taxon>Primates</taxon>
        <taxon>Haplorrhini</taxon>
        <taxon>Catarrhini</taxon>
        <taxon>Hylobatidae</taxon>
        <taxon>Nomascus</taxon>
    </lineage>
</organism>
<reference evidence="1" key="2">
    <citation type="submission" date="2025-08" db="UniProtKB">
        <authorList>
            <consortium name="Ensembl"/>
        </authorList>
    </citation>
    <scope>IDENTIFICATION</scope>
</reference>
<keyword evidence="2" id="KW-1185">Reference proteome</keyword>
<reference evidence="1" key="3">
    <citation type="submission" date="2025-09" db="UniProtKB">
        <authorList>
            <consortium name="Ensembl"/>
        </authorList>
    </citation>
    <scope>IDENTIFICATION</scope>
</reference>
<name>A0A2I3HY33_NOMLE</name>
<dbReference type="AlphaFoldDB" id="A0A2I3HY33"/>
<evidence type="ECO:0000313" key="2">
    <source>
        <dbReference type="Proteomes" id="UP000001073"/>
    </source>
</evidence>
<dbReference type="EMBL" id="ADFV01079004">
    <property type="status" value="NOT_ANNOTATED_CDS"/>
    <property type="molecule type" value="Genomic_DNA"/>
</dbReference>
<sequence>MAVAAVFSTSSRKLNQPQKYLKMKSWPC</sequence>
<dbReference type="Proteomes" id="UP000001073">
    <property type="component" value="Chromosome 4"/>
</dbReference>
<evidence type="ECO:0000313" key="1">
    <source>
        <dbReference type="Ensembl" id="ENSNLEP00000048427.1"/>
    </source>
</evidence>
<protein>
    <submittedName>
        <fullName evidence="1">Succinate dehydrogenase complex assembly factor 2</fullName>
    </submittedName>
</protein>